<accession>A0A9D2UKN9</accession>
<evidence type="ECO:0000313" key="1">
    <source>
        <dbReference type="EMBL" id="HJE76787.1"/>
    </source>
</evidence>
<sequence length="456" mass="50327">MTTYPTDPDGRITAEDLLASPRGRSLVFGLAVNGRDDEFDGEAQPLTEAACALSEVRRAVHTVGSHIDTTRGVAVAVYVLDDGTEVGSEPDIEMETEPGPDAKDMSPADVAARLRHVTPVTPTQDDLENEMAEVISGAMYWQPPFSHDQIASDPLVCEALHPFAELLIGTGLLDSWSLPLNPNDQWALAWDDEDHRGSLPAVFDLEPGPVDSAAEDSGIELADLYPTNTGDGIRPPWGLGEWLADVLTTETRYRHDFAKNPYMEVSGEWWSTPPDGLWTSTSTWPDGTPIGVELVEDNFGLERARACRLWIRPDARIAEIRTPEDWADLCRRYPLDVTAQRRQVWFETTGRKGRWVIPDWSRVAEQFDGVHVGLAGYLRTAGAVIDVGPHFPGEGRGRLGEESETIPTMGDTDGRTASVMAGWHPDTTFWLNDVIDAVTEVAEWHYDDDADQWARG</sequence>
<gene>
    <name evidence="1" type="ORF">K8V74_02460</name>
</gene>
<protein>
    <submittedName>
        <fullName evidence="1">Uncharacterized protein</fullName>
    </submittedName>
</protein>
<dbReference type="Proteomes" id="UP000743760">
    <property type="component" value="Unassembled WGS sequence"/>
</dbReference>
<organism evidence="1 2">
    <name type="scientific">Brevibacterium epidermidis</name>
    <dbReference type="NCBI Taxonomy" id="1698"/>
    <lineage>
        <taxon>Bacteria</taxon>
        <taxon>Bacillati</taxon>
        <taxon>Actinomycetota</taxon>
        <taxon>Actinomycetes</taxon>
        <taxon>Micrococcales</taxon>
        <taxon>Brevibacteriaceae</taxon>
        <taxon>Brevibacterium</taxon>
    </lineage>
</organism>
<evidence type="ECO:0000313" key="2">
    <source>
        <dbReference type="Proteomes" id="UP000743760"/>
    </source>
</evidence>
<proteinExistence type="predicted"/>
<dbReference type="AlphaFoldDB" id="A0A9D2UKN9"/>
<comment type="caution">
    <text evidence="1">The sequence shown here is derived from an EMBL/GenBank/DDBJ whole genome shotgun (WGS) entry which is preliminary data.</text>
</comment>
<dbReference type="EMBL" id="DYXR01000074">
    <property type="protein sequence ID" value="HJE76787.1"/>
    <property type="molecule type" value="Genomic_DNA"/>
</dbReference>
<reference evidence="1" key="2">
    <citation type="submission" date="2021-09" db="EMBL/GenBank/DDBJ databases">
        <authorList>
            <person name="Gilroy R."/>
        </authorList>
    </citation>
    <scope>NUCLEOTIDE SEQUENCE</scope>
    <source>
        <strain evidence="1">CHK139-4039</strain>
    </source>
</reference>
<name>A0A9D2UKN9_BREEP</name>
<reference evidence="1" key="1">
    <citation type="journal article" date="2021" name="PeerJ">
        <title>Extensive microbial diversity within the chicken gut microbiome revealed by metagenomics and culture.</title>
        <authorList>
            <person name="Gilroy R."/>
            <person name="Ravi A."/>
            <person name="Getino M."/>
            <person name="Pursley I."/>
            <person name="Horton D.L."/>
            <person name="Alikhan N.F."/>
            <person name="Baker D."/>
            <person name="Gharbi K."/>
            <person name="Hall N."/>
            <person name="Watson M."/>
            <person name="Adriaenssens E.M."/>
            <person name="Foster-Nyarko E."/>
            <person name="Jarju S."/>
            <person name="Secka A."/>
            <person name="Antonio M."/>
            <person name="Oren A."/>
            <person name="Chaudhuri R.R."/>
            <person name="La Ragione R."/>
            <person name="Hildebrand F."/>
            <person name="Pallen M.J."/>
        </authorList>
    </citation>
    <scope>NUCLEOTIDE SEQUENCE</scope>
    <source>
        <strain evidence="1">CHK139-4039</strain>
    </source>
</reference>